<protein>
    <submittedName>
        <fullName evidence="8">23S ribosomal RNA methyltransferase Erm</fullName>
    </submittedName>
</protein>
<keyword evidence="3 5" id="KW-0949">S-adenosyl-L-methionine</keyword>
<proteinExistence type="inferred from homology"/>
<reference evidence="8" key="1">
    <citation type="submission" date="2022-03" db="EMBL/GenBank/DDBJ databases">
        <title>Brevibacterium spongiae sp. nov., isolated from marine sponge.</title>
        <authorList>
            <person name="Li Z."/>
            <person name="Zhang M."/>
        </authorList>
    </citation>
    <scope>NUCLEOTIDE SEQUENCE</scope>
    <source>
        <strain evidence="8">WHS-Z9</strain>
    </source>
</reference>
<evidence type="ECO:0000313" key="8">
    <source>
        <dbReference type="EMBL" id="UVI36487.1"/>
    </source>
</evidence>
<dbReference type="PANTHER" id="PTHR11727:SF7">
    <property type="entry name" value="DIMETHYLADENOSINE TRANSFERASE-RELATED"/>
    <property type="match status" value="1"/>
</dbReference>
<gene>
    <name evidence="8" type="primary">erm</name>
    <name evidence="8" type="ORF">L1F31_02135</name>
</gene>
<dbReference type="PROSITE" id="PS51689">
    <property type="entry name" value="SAM_RNA_A_N6_MT"/>
    <property type="match status" value="1"/>
</dbReference>
<dbReference type="GO" id="GO:0032259">
    <property type="term" value="P:methylation"/>
    <property type="evidence" value="ECO:0007669"/>
    <property type="project" value="UniProtKB-KW"/>
</dbReference>
<dbReference type="CDD" id="cd02440">
    <property type="entry name" value="AdoMet_MTases"/>
    <property type="match status" value="1"/>
</dbReference>
<feature type="region of interest" description="Disordered" evidence="6">
    <location>
        <begin position="269"/>
        <end position="311"/>
    </location>
</feature>
<dbReference type="InterPro" id="IPR020598">
    <property type="entry name" value="rRNA_Ade_methylase_Trfase_N"/>
</dbReference>
<evidence type="ECO:0000313" key="9">
    <source>
        <dbReference type="Proteomes" id="UP001064879"/>
    </source>
</evidence>
<dbReference type="EMBL" id="CP093443">
    <property type="protein sequence ID" value="UVI36487.1"/>
    <property type="molecule type" value="Genomic_DNA"/>
</dbReference>
<keyword evidence="2 5" id="KW-0808">Transferase</keyword>
<evidence type="ECO:0000256" key="4">
    <source>
        <dbReference type="ARBA" id="ARBA00022884"/>
    </source>
</evidence>
<feature type="domain" description="Ribosomal RNA adenine methylase transferase N-terminal" evidence="7">
    <location>
        <begin position="42"/>
        <end position="199"/>
    </location>
</feature>
<keyword evidence="9" id="KW-1185">Reference proteome</keyword>
<dbReference type="SUPFAM" id="SSF53335">
    <property type="entry name" value="S-adenosyl-L-methionine-dependent methyltransferases"/>
    <property type="match status" value="1"/>
</dbReference>
<dbReference type="Gene3D" id="3.40.50.150">
    <property type="entry name" value="Vaccinia Virus protein VP39"/>
    <property type="match status" value="1"/>
</dbReference>
<feature type="binding site" evidence="5">
    <location>
        <position position="118"/>
    </location>
    <ligand>
        <name>S-adenosyl-L-methionine</name>
        <dbReference type="ChEBI" id="CHEBI:59789"/>
    </ligand>
</feature>
<evidence type="ECO:0000256" key="3">
    <source>
        <dbReference type="ARBA" id="ARBA00022691"/>
    </source>
</evidence>
<evidence type="ECO:0000259" key="7">
    <source>
        <dbReference type="SMART" id="SM00650"/>
    </source>
</evidence>
<dbReference type="Pfam" id="PF00398">
    <property type="entry name" value="RrnaAD"/>
    <property type="match status" value="1"/>
</dbReference>
<feature type="binding site" evidence="5">
    <location>
        <position position="35"/>
    </location>
    <ligand>
        <name>S-adenosyl-L-methionine</name>
        <dbReference type="ChEBI" id="CHEBI:59789"/>
    </ligand>
</feature>
<feature type="binding site" evidence="5">
    <location>
        <position position="82"/>
    </location>
    <ligand>
        <name>S-adenosyl-L-methionine</name>
        <dbReference type="ChEBI" id="CHEBI:59789"/>
    </ligand>
</feature>
<evidence type="ECO:0000256" key="1">
    <source>
        <dbReference type="ARBA" id="ARBA00022603"/>
    </source>
</evidence>
<dbReference type="InterPro" id="IPR020596">
    <property type="entry name" value="rRNA_Ade_Mease_Trfase_CS"/>
</dbReference>
<dbReference type="InterPro" id="IPR001737">
    <property type="entry name" value="KsgA/Erm"/>
</dbReference>
<dbReference type="PANTHER" id="PTHR11727">
    <property type="entry name" value="DIMETHYLADENOSINE TRANSFERASE"/>
    <property type="match status" value="1"/>
</dbReference>
<organism evidence="8 9">
    <name type="scientific">Brevibacterium spongiae</name>
    <dbReference type="NCBI Taxonomy" id="2909672"/>
    <lineage>
        <taxon>Bacteria</taxon>
        <taxon>Bacillati</taxon>
        <taxon>Actinomycetota</taxon>
        <taxon>Actinomycetes</taxon>
        <taxon>Micrococcales</taxon>
        <taxon>Brevibacteriaceae</taxon>
        <taxon>Brevibacterium</taxon>
    </lineage>
</organism>
<dbReference type="Proteomes" id="UP001064879">
    <property type="component" value="Chromosome"/>
</dbReference>
<name>A0ABY5SPS8_9MICO</name>
<accession>A0ABY5SPS8</accession>
<feature type="region of interest" description="Disordered" evidence="6">
    <location>
        <begin position="1"/>
        <end position="37"/>
    </location>
</feature>
<evidence type="ECO:0000256" key="2">
    <source>
        <dbReference type="ARBA" id="ARBA00022679"/>
    </source>
</evidence>
<keyword evidence="1 5" id="KW-0489">Methyltransferase</keyword>
<dbReference type="PROSITE" id="PS01131">
    <property type="entry name" value="RRNA_A_DIMETH"/>
    <property type="match status" value="1"/>
</dbReference>
<feature type="compositionally biased region" description="Polar residues" evidence="6">
    <location>
        <begin position="357"/>
        <end position="367"/>
    </location>
</feature>
<feature type="region of interest" description="Disordered" evidence="6">
    <location>
        <begin position="326"/>
        <end position="374"/>
    </location>
</feature>
<feature type="binding site" evidence="5">
    <location>
        <position position="61"/>
    </location>
    <ligand>
        <name>S-adenosyl-L-methionine</name>
        <dbReference type="ChEBI" id="CHEBI:59789"/>
    </ligand>
</feature>
<comment type="similarity">
    <text evidence="5">Belongs to the class I-like SAM-binding methyltransferase superfamily. rRNA adenine N(6)-methyltransferase family.</text>
</comment>
<keyword evidence="4 5" id="KW-0694">RNA-binding</keyword>
<feature type="binding site" evidence="5">
    <location>
        <position position="37"/>
    </location>
    <ligand>
        <name>S-adenosyl-L-methionine</name>
        <dbReference type="ChEBI" id="CHEBI:59789"/>
    </ligand>
</feature>
<sequence length="374" mass="41577">MRPHSSRRSRHSGSAQQHQSPSRSVHGGRHELGQNFLRSPTTIDTIASLARSTTGPIMEIGPGDGAVTTELYRLGRPLTLVELDETRLDHLEESFPRAEVRHADVLTTRLDRPVIVGNLPFHLTTPILRRLLRTGQWRHAVLLTQWEVARKRAGIGGSTMLTAQWVPWFRFRLAGRVPADAFTPKPSVDGGILTIDRCPTGSLPPRARSDYQQFVRSVFTGRGRGMKGILSTMSITDRRTLQLTMDRNDIRGDALPKDLTPDQWAGLYTELNGASNPKNTGTQKKSTKKGKTMRNDKGSRTNPITEAAAEKPLITGELPIIDATPATEKLQASIPGADPKAKSHDKGHLQAERGFMNQHQKPQQPQPRWNLPRR</sequence>
<feature type="binding site" evidence="5">
    <location>
        <position position="104"/>
    </location>
    <ligand>
        <name>S-adenosyl-L-methionine</name>
        <dbReference type="ChEBI" id="CHEBI:59789"/>
    </ligand>
</feature>
<dbReference type="NCBIfam" id="NF000499">
    <property type="entry name" value="Erm23S_rRNA_broad"/>
    <property type="match status" value="1"/>
</dbReference>
<dbReference type="GO" id="GO:0008168">
    <property type="term" value="F:methyltransferase activity"/>
    <property type="evidence" value="ECO:0007669"/>
    <property type="project" value="UniProtKB-KW"/>
</dbReference>
<evidence type="ECO:0000256" key="6">
    <source>
        <dbReference type="SAM" id="MobiDB-lite"/>
    </source>
</evidence>
<dbReference type="InterPro" id="IPR029063">
    <property type="entry name" value="SAM-dependent_MTases_sf"/>
</dbReference>
<feature type="compositionally biased region" description="Basic residues" evidence="6">
    <location>
        <begin position="1"/>
        <end position="11"/>
    </location>
</feature>
<feature type="compositionally biased region" description="Basic and acidic residues" evidence="6">
    <location>
        <begin position="339"/>
        <end position="351"/>
    </location>
</feature>
<evidence type="ECO:0000256" key="5">
    <source>
        <dbReference type="PROSITE-ProRule" id="PRU01026"/>
    </source>
</evidence>
<dbReference type="SMART" id="SM00650">
    <property type="entry name" value="rADc"/>
    <property type="match status" value="1"/>
</dbReference>